<keyword evidence="2" id="KW-1185">Reference proteome</keyword>
<sequence>MNRLYEKEYPELKKEDHYTSPASSLPLHELKMLQDYIHSANLQHLGAKLPNAKKQMILLKFFKSKKNQLVEVYSRNGEEVIHTVGKVAVVGRNFVMLKTLFTRYWIPFTSIHSAKTPFGLPDVPGSHQHVVIDQELRRKLLTNFGDTVASKEALRQQFFEELLETNLKSWKGTKLIILAGKSYHNRIRDIQKGVVLLKGNNKIPIHKIQYMKQTRMMSFIERIFTKWFKKL</sequence>
<dbReference type="EMBL" id="RYYR01000004">
    <property type="protein sequence ID" value="RUL55584.1"/>
    <property type="molecule type" value="Genomic_DNA"/>
</dbReference>
<proteinExistence type="predicted"/>
<evidence type="ECO:0000313" key="2">
    <source>
        <dbReference type="Proteomes" id="UP000287910"/>
    </source>
</evidence>
<evidence type="ECO:0000313" key="1">
    <source>
        <dbReference type="EMBL" id="RUL55584.1"/>
    </source>
</evidence>
<dbReference type="Proteomes" id="UP000287910">
    <property type="component" value="Unassembled WGS sequence"/>
</dbReference>
<reference evidence="1 2" key="1">
    <citation type="submission" date="2018-12" db="EMBL/GenBank/DDBJ databases">
        <title>Lysinibacillus antri sp. nov., isolated from a cave soil.</title>
        <authorList>
            <person name="Narsing Rao M.P."/>
            <person name="Zhang H."/>
            <person name="Dong Z.-Y."/>
            <person name="Niu X.-K."/>
            <person name="Zhang K."/>
            <person name="Fang B.-Z."/>
            <person name="Kang Y.-Q."/>
            <person name="Xiao M."/>
            <person name="Li W.-J."/>
        </authorList>
    </citation>
    <scope>NUCLEOTIDE SEQUENCE [LARGE SCALE GENOMIC DNA]</scope>
    <source>
        <strain evidence="1 2">SYSU K30002</strain>
    </source>
</reference>
<comment type="caution">
    <text evidence="1">The sequence shown here is derived from an EMBL/GenBank/DDBJ whole genome shotgun (WGS) entry which is preliminary data.</text>
</comment>
<gene>
    <name evidence="1" type="ORF">EK386_04470</name>
</gene>
<dbReference type="AlphaFoldDB" id="A0A432LGS2"/>
<accession>A0A432LGS2</accession>
<dbReference type="RefSeq" id="WP_126657824.1">
    <property type="nucleotide sequence ID" value="NZ_RYYR01000004.1"/>
</dbReference>
<protein>
    <submittedName>
        <fullName evidence="1">Uncharacterized protein</fullName>
    </submittedName>
</protein>
<organism evidence="1 2">
    <name type="scientific">Lysinibacillus antri</name>
    <dbReference type="NCBI Taxonomy" id="2498145"/>
    <lineage>
        <taxon>Bacteria</taxon>
        <taxon>Bacillati</taxon>
        <taxon>Bacillota</taxon>
        <taxon>Bacilli</taxon>
        <taxon>Bacillales</taxon>
        <taxon>Bacillaceae</taxon>
        <taxon>Lysinibacillus</taxon>
    </lineage>
</organism>
<name>A0A432LGS2_9BACI</name>